<accession>A0A9W6L3A9</accession>
<proteinExistence type="predicted"/>
<dbReference type="RefSeq" id="WP_037042743.1">
    <property type="nucleotide sequence ID" value="NZ_BAAAUZ010000009.1"/>
</dbReference>
<dbReference type="AlphaFoldDB" id="A0A9W6L3A9"/>
<comment type="caution">
    <text evidence="1">The sequence shown here is derived from an EMBL/GenBank/DDBJ whole genome shotgun (WGS) entry which is preliminary data.</text>
</comment>
<name>A0A9W6L3A9_9PSEU</name>
<protein>
    <submittedName>
        <fullName evidence="1">Uncharacterized protein</fullName>
    </submittedName>
</protein>
<evidence type="ECO:0000313" key="2">
    <source>
        <dbReference type="Proteomes" id="UP001143463"/>
    </source>
</evidence>
<reference evidence="1" key="2">
    <citation type="submission" date="2023-01" db="EMBL/GenBank/DDBJ databases">
        <authorList>
            <person name="Sun Q."/>
            <person name="Evtushenko L."/>
        </authorList>
    </citation>
    <scope>NUCLEOTIDE SEQUENCE</scope>
    <source>
        <strain evidence="1">VKM Ac-1069</strain>
    </source>
</reference>
<gene>
    <name evidence="1" type="ORF">GCM10017577_40430</name>
</gene>
<reference evidence="1" key="1">
    <citation type="journal article" date="2014" name="Int. J. Syst. Evol. Microbiol.">
        <title>Complete genome sequence of Corynebacterium casei LMG S-19264T (=DSM 44701T), isolated from a smear-ripened cheese.</title>
        <authorList>
            <consortium name="US DOE Joint Genome Institute (JGI-PGF)"/>
            <person name="Walter F."/>
            <person name="Albersmeier A."/>
            <person name="Kalinowski J."/>
            <person name="Ruckert C."/>
        </authorList>
    </citation>
    <scope>NUCLEOTIDE SEQUENCE</scope>
    <source>
        <strain evidence="1">VKM Ac-1069</strain>
    </source>
</reference>
<sequence>MNRALASRLLVGVLALEIVVPAVSLATTSTPRHYAWSMFVESSTDYRYVGETTDGTHVDLDPGEVGRPWSGIHYGPQTPERLCARHPELTSVTRFYDTDLESVQPCG</sequence>
<organism evidence="1 2">
    <name type="scientific">Pseudonocardia halophobica</name>
    <dbReference type="NCBI Taxonomy" id="29401"/>
    <lineage>
        <taxon>Bacteria</taxon>
        <taxon>Bacillati</taxon>
        <taxon>Actinomycetota</taxon>
        <taxon>Actinomycetes</taxon>
        <taxon>Pseudonocardiales</taxon>
        <taxon>Pseudonocardiaceae</taxon>
        <taxon>Pseudonocardia</taxon>
    </lineage>
</organism>
<dbReference type="EMBL" id="BSFQ01000017">
    <property type="protein sequence ID" value="GLL12901.1"/>
    <property type="molecule type" value="Genomic_DNA"/>
</dbReference>
<evidence type="ECO:0000313" key="1">
    <source>
        <dbReference type="EMBL" id="GLL12901.1"/>
    </source>
</evidence>
<dbReference type="Proteomes" id="UP001143463">
    <property type="component" value="Unassembled WGS sequence"/>
</dbReference>
<keyword evidence="2" id="KW-1185">Reference proteome</keyword>